<feature type="region of interest" description="Disordered" evidence="1">
    <location>
        <begin position="435"/>
        <end position="467"/>
    </location>
</feature>
<sequence length="496" mass="53043">MLRRQATAQPAHTPYGAVLAELVRELHPRPAPGFRGRVYALDALTAGDIALALAYLALLLSRKGSKGGTSRRLIRRVQIATGTLLIVDSHLLLTSTTIATGVFSLASLGSLSTFGHTGMAASFGLRAMSIVPLFVQAWGLLWSALQGLWVAMSQGSAGGHPSAKAANVVFLAVGGCVCLAGLGAGLFAAVAGHNLYSAFFSLRTTLTALESSSTTPSIAVMLRLAPGLSVLRRRTKDLRAAMLATYSVVFLMTLVVLATCAYGLYVHSTASRPSIPAVQLPLTPPAVDPKTGTSKNTFIEDVDGLDVRMGEEEEVWRFRKAKDDLLLVCVLVGILSATMAGLGAFSVFLSFSGRIFQSNGALFEIAHLSFSYLYALVQLLLFTFLLHDSFLAPSSDSAAEEVELALKPRRVAASCRVIRQVRWLARRIASRRREGTHVPVRQDSGSSGSDSFSTDSQEMAQQEVKGEKSVVGARRSFEEAIESVPRVRYRAGTVVV</sequence>
<name>A0A061ADY5_RHOTO</name>
<feature type="transmembrane region" description="Helical" evidence="2">
    <location>
        <begin position="243"/>
        <end position="265"/>
    </location>
</feature>
<feature type="transmembrane region" description="Helical" evidence="2">
    <location>
        <begin position="325"/>
        <end position="349"/>
    </location>
</feature>
<proteinExistence type="predicted"/>
<protein>
    <submittedName>
        <fullName evidence="3">RHTO0S01e07096g1_1</fullName>
    </submittedName>
</protein>
<evidence type="ECO:0000256" key="1">
    <source>
        <dbReference type="SAM" id="MobiDB-lite"/>
    </source>
</evidence>
<reference evidence="3" key="1">
    <citation type="journal article" date="2014" name="Genome Announc.">
        <title>Draft genome sequence of Rhodosporidium toruloides CECT1137, an oleaginous yeast of biotechnological interest.</title>
        <authorList>
            <person name="Morin N."/>
            <person name="Calcas X."/>
            <person name="Devillers H."/>
            <person name="Durrens P."/>
            <person name="Sherman D.J."/>
            <person name="Nicaud J.-M."/>
            <person name="Neuveglise C."/>
        </authorList>
    </citation>
    <scope>NUCLEOTIDE SEQUENCE</scope>
    <source>
        <strain evidence="3">CECT1137</strain>
    </source>
</reference>
<dbReference type="AlphaFoldDB" id="A0A061ADY5"/>
<keyword evidence="2" id="KW-0812">Transmembrane</keyword>
<dbReference type="OrthoDB" id="2526666at2759"/>
<accession>A0A061ADY5</accession>
<evidence type="ECO:0000256" key="2">
    <source>
        <dbReference type="SAM" id="Phobius"/>
    </source>
</evidence>
<feature type="transmembrane region" description="Helical" evidence="2">
    <location>
        <begin position="361"/>
        <end position="386"/>
    </location>
</feature>
<gene>
    <name evidence="3" type="ORF">RHTO0S_01e07096g</name>
</gene>
<feature type="compositionally biased region" description="Low complexity" evidence="1">
    <location>
        <begin position="443"/>
        <end position="456"/>
    </location>
</feature>
<keyword evidence="2" id="KW-0472">Membrane</keyword>
<feature type="transmembrane region" description="Helical" evidence="2">
    <location>
        <begin position="123"/>
        <end position="145"/>
    </location>
</feature>
<feature type="transmembrane region" description="Helical" evidence="2">
    <location>
        <begin position="166"/>
        <end position="191"/>
    </location>
</feature>
<dbReference type="EMBL" id="LK052936">
    <property type="protein sequence ID" value="CDR35787.1"/>
    <property type="molecule type" value="Genomic_DNA"/>
</dbReference>
<keyword evidence="2" id="KW-1133">Transmembrane helix</keyword>
<feature type="transmembrane region" description="Helical" evidence="2">
    <location>
        <begin position="79"/>
        <end position="103"/>
    </location>
</feature>
<organism evidence="3">
    <name type="scientific">Rhodotorula toruloides</name>
    <name type="common">Yeast</name>
    <name type="synonym">Rhodosporidium toruloides</name>
    <dbReference type="NCBI Taxonomy" id="5286"/>
    <lineage>
        <taxon>Eukaryota</taxon>
        <taxon>Fungi</taxon>
        <taxon>Dikarya</taxon>
        <taxon>Basidiomycota</taxon>
        <taxon>Pucciniomycotina</taxon>
        <taxon>Microbotryomycetes</taxon>
        <taxon>Sporidiobolales</taxon>
        <taxon>Sporidiobolaceae</taxon>
        <taxon>Rhodotorula</taxon>
    </lineage>
</organism>
<feature type="transmembrane region" description="Helical" evidence="2">
    <location>
        <begin position="38"/>
        <end position="58"/>
    </location>
</feature>
<evidence type="ECO:0000313" key="3">
    <source>
        <dbReference type="EMBL" id="CDR35787.1"/>
    </source>
</evidence>